<comment type="catalytic activity">
    <reaction evidence="8">
        <text>13-octadecanoyloxy-octadecanoate + H2O = 13-hydroxy-octadecanoate + octadecanoate + H(+)</text>
        <dbReference type="Rhea" id="RHEA:52084"/>
        <dbReference type="ChEBI" id="CHEBI:15377"/>
        <dbReference type="ChEBI" id="CHEBI:15378"/>
        <dbReference type="ChEBI" id="CHEBI:25629"/>
        <dbReference type="ChEBI" id="CHEBI:136304"/>
        <dbReference type="ChEBI" id="CHEBI:136335"/>
    </reaction>
    <physiologicalReaction direction="left-to-right" evidence="8">
        <dbReference type="Rhea" id="RHEA:52085"/>
    </physiologicalReaction>
</comment>
<evidence type="ECO:0000256" key="14">
    <source>
        <dbReference type="ARBA" id="ARBA00049296"/>
    </source>
</evidence>
<comment type="catalytic activity">
    <reaction evidence="15">
        <text>13-(9Z-hexadecenoyloxy)-octadecanoate + H2O = 13-hydroxy-octadecanoate + (9Z)-hexadecenoate + H(+)</text>
        <dbReference type="Rhea" id="RHEA:52076"/>
        <dbReference type="ChEBI" id="CHEBI:15377"/>
        <dbReference type="ChEBI" id="CHEBI:15378"/>
        <dbReference type="ChEBI" id="CHEBI:32372"/>
        <dbReference type="ChEBI" id="CHEBI:136304"/>
        <dbReference type="ChEBI" id="CHEBI:136315"/>
    </reaction>
    <physiologicalReaction direction="left-to-right" evidence="15">
        <dbReference type="Rhea" id="RHEA:52077"/>
    </physiologicalReaction>
</comment>
<comment type="catalytic activity">
    <reaction evidence="7">
        <text>12-hexadecanoyloxy-octadecanoate + H2O = 12-hydroxyoctadecanoate + hexadecanoate + H(+)</text>
        <dbReference type="Rhea" id="RHEA:52056"/>
        <dbReference type="ChEBI" id="CHEBI:7896"/>
        <dbReference type="ChEBI" id="CHEBI:15377"/>
        <dbReference type="ChEBI" id="CHEBI:15378"/>
        <dbReference type="ChEBI" id="CHEBI:83677"/>
        <dbReference type="ChEBI" id="CHEBI:84201"/>
    </reaction>
    <physiologicalReaction direction="left-to-right" evidence="7">
        <dbReference type="Rhea" id="RHEA:52057"/>
    </physiologicalReaction>
</comment>
<evidence type="ECO:0000256" key="13">
    <source>
        <dbReference type="ARBA" id="ARBA00049221"/>
    </source>
</evidence>
<dbReference type="Proteomes" id="UP001201812">
    <property type="component" value="Unassembled WGS sequence"/>
</dbReference>
<dbReference type="EMBL" id="JAKKPZ010000010">
    <property type="protein sequence ID" value="KAI1716372.1"/>
    <property type="molecule type" value="Genomic_DNA"/>
</dbReference>
<dbReference type="PANTHER" id="PTHR10989">
    <property type="entry name" value="ANDROGEN-INDUCED PROTEIN 1-RELATED"/>
    <property type="match status" value="1"/>
</dbReference>
<feature type="transmembrane region" description="Helical" evidence="17">
    <location>
        <begin position="196"/>
        <end position="219"/>
    </location>
</feature>
<proteinExistence type="inferred from homology"/>
<evidence type="ECO:0000313" key="18">
    <source>
        <dbReference type="EMBL" id="KAI1716372.1"/>
    </source>
</evidence>
<gene>
    <name evidence="18" type="ORF">DdX_07419</name>
</gene>
<dbReference type="InterPro" id="IPR006838">
    <property type="entry name" value="ADTRP_AIG1"/>
</dbReference>
<evidence type="ECO:0000256" key="17">
    <source>
        <dbReference type="SAM" id="Phobius"/>
    </source>
</evidence>
<keyword evidence="4 17" id="KW-0812">Transmembrane</keyword>
<comment type="catalytic activity">
    <reaction evidence="11">
        <text>12-(9Z-octadecenoyloxy)-octadecanoate + H2O = 12-hydroxyoctadecanoate + (9Z)-octadecenoate + H(+)</text>
        <dbReference type="Rhea" id="RHEA:52060"/>
        <dbReference type="ChEBI" id="CHEBI:15377"/>
        <dbReference type="ChEBI" id="CHEBI:15378"/>
        <dbReference type="ChEBI" id="CHEBI:30823"/>
        <dbReference type="ChEBI" id="CHEBI:84201"/>
        <dbReference type="ChEBI" id="CHEBI:136302"/>
    </reaction>
    <physiologicalReaction direction="left-to-right" evidence="11">
        <dbReference type="Rhea" id="RHEA:52061"/>
    </physiologicalReaction>
</comment>
<comment type="catalytic activity">
    <reaction evidence="16">
        <text>12-(9Z-hexadecenoyloxy)-octadecanoate + H2O = 12-hydroxyoctadecanoate + (9Z)-hexadecenoate + H(+)</text>
        <dbReference type="Rhea" id="RHEA:52072"/>
        <dbReference type="ChEBI" id="CHEBI:15377"/>
        <dbReference type="ChEBI" id="CHEBI:15378"/>
        <dbReference type="ChEBI" id="CHEBI:32372"/>
        <dbReference type="ChEBI" id="CHEBI:84201"/>
        <dbReference type="ChEBI" id="CHEBI:136312"/>
    </reaction>
    <physiologicalReaction direction="left-to-right" evidence="16">
        <dbReference type="Rhea" id="RHEA:52073"/>
    </physiologicalReaction>
</comment>
<evidence type="ECO:0000256" key="2">
    <source>
        <dbReference type="ARBA" id="ARBA00004127"/>
    </source>
</evidence>
<evidence type="ECO:0000256" key="10">
    <source>
        <dbReference type="ARBA" id="ARBA00048680"/>
    </source>
</evidence>
<name>A0AAD4R833_9BILA</name>
<comment type="similarity">
    <text evidence="3">Belongs to the AIG1 family.</text>
</comment>
<comment type="caution">
    <text evidence="18">The sequence shown here is derived from an EMBL/GenBank/DDBJ whole genome shotgun (WGS) entry which is preliminary data.</text>
</comment>
<protein>
    <submittedName>
        <fullName evidence="18">FAR-17a/AIG1-like protein domain-containing protein</fullName>
    </submittedName>
</protein>
<comment type="catalytic activity">
    <reaction evidence="10">
        <text>12-octadecanoyloxy-octadecanoate + H2O = 12-hydroxyoctadecanoate + octadecanoate + H(+)</text>
        <dbReference type="Rhea" id="RHEA:52080"/>
        <dbReference type="ChEBI" id="CHEBI:15377"/>
        <dbReference type="ChEBI" id="CHEBI:15378"/>
        <dbReference type="ChEBI" id="CHEBI:25629"/>
        <dbReference type="ChEBI" id="CHEBI:84201"/>
        <dbReference type="ChEBI" id="CHEBI:136330"/>
    </reaction>
    <physiologicalReaction direction="left-to-right" evidence="10">
        <dbReference type="Rhea" id="RHEA:52081"/>
    </physiologicalReaction>
</comment>
<evidence type="ECO:0000256" key="11">
    <source>
        <dbReference type="ARBA" id="ARBA00048701"/>
    </source>
</evidence>
<evidence type="ECO:0000313" key="19">
    <source>
        <dbReference type="Proteomes" id="UP001201812"/>
    </source>
</evidence>
<accession>A0AAD4R833</accession>
<evidence type="ECO:0000256" key="6">
    <source>
        <dbReference type="ARBA" id="ARBA00023136"/>
    </source>
</evidence>
<comment type="catalytic activity">
    <reaction evidence="12">
        <text>9-(9Z-octadecenoyloxy)-octadecanoate + H2O = 9-hydroxy-octadecanoate + (9Z)-octadecenoate + H(+)</text>
        <dbReference type="Rhea" id="RHEA:52048"/>
        <dbReference type="ChEBI" id="CHEBI:15377"/>
        <dbReference type="ChEBI" id="CHEBI:15378"/>
        <dbReference type="ChEBI" id="CHEBI:30823"/>
        <dbReference type="ChEBI" id="CHEBI:136282"/>
        <dbReference type="ChEBI" id="CHEBI:136286"/>
    </reaction>
    <physiologicalReaction direction="left-to-right" evidence="12">
        <dbReference type="Rhea" id="RHEA:52049"/>
    </physiologicalReaction>
</comment>
<dbReference type="Pfam" id="PF04750">
    <property type="entry name" value="Far-17a_AIG1"/>
    <property type="match status" value="1"/>
</dbReference>
<feature type="transmembrane region" description="Helical" evidence="17">
    <location>
        <begin position="84"/>
        <end position="105"/>
    </location>
</feature>
<evidence type="ECO:0000256" key="3">
    <source>
        <dbReference type="ARBA" id="ARBA00009300"/>
    </source>
</evidence>
<reference evidence="18" key="1">
    <citation type="submission" date="2022-01" db="EMBL/GenBank/DDBJ databases">
        <title>Genome Sequence Resource for Two Populations of Ditylenchus destructor, the Migratory Endoparasitic Phytonematode.</title>
        <authorList>
            <person name="Zhang H."/>
            <person name="Lin R."/>
            <person name="Xie B."/>
        </authorList>
    </citation>
    <scope>NUCLEOTIDE SEQUENCE</scope>
    <source>
        <strain evidence="18">BazhouSP</strain>
    </source>
</reference>
<feature type="transmembrane region" description="Helical" evidence="17">
    <location>
        <begin position="125"/>
        <end position="144"/>
    </location>
</feature>
<dbReference type="GO" id="GO:0012505">
    <property type="term" value="C:endomembrane system"/>
    <property type="evidence" value="ECO:0007669"/>
    <property type="project" value="UniProtKB-SubCell"/>
</dbReference>
<evidence type="ECO:0000256" key="15">
    <source>
        <dbReference type="ARBA" id="ARBA00049322"/>
    </source>
</evidence>
<evidence type="ECO:0000256" key="12">
    <source>
        <dbReference type="ARBA" id="ARBA00048800"/>
    </source>
</evidence>
<dbReference type="GO" id="GO:0016020">
    <property type="term" value="C:membrane"/>
    <property type="evidence" value="ECO:0007669"/>
    <property type="project" value="InterPro"/>
</dbReference>
<comment type="subcellular location">
    <subcellularLocation>
        <location evidence="2">Endomembrane system</location>
        <topology evidence="2">Multi-pass membrane protein</topology>
    </subcellularLocation>
</comment>
<dbReference type="PANTHER" id="PTHR10989:SF16">
    <property type="entry name" value="AT02829P-RELATED"/>
    <property type="match status" value="1"/>
</dbReference>
<evidence type="ECO:0000256" key="5">
    <source>
        <dbReference type="ARBA" id="ARBA00022989"/>
    </source>
</evidence>
<dbReference type="AlphaFoldDB" id="A0AAD4R833"/>
<evidence type="ECO:0000256" key="9">
    <source>
        <dbReference type="ARBA" id="ARBA00047863"/>
    </source>
</evidence>
<comment type="catalytic activity">
    <reaction evidence="9">
        <text>9-hexadecanoyloxy-octadecanoate + H2O = 9-hydroxy-octadecanoate + hexadecanoate + H(+)</text>
        <dbReference type="Rhea" id="RHEA:52052"/>
        <dbReference type="ChEBI" id="CHEBI:7896"/>
        <dbReference type="ChEBI" id="CHEBI:15377"/>
        <dbReference type="ChEBI" id="CHEBI:15378"/>
        <dbReference type="ChEBI" id="CHEBI:83670"/>
        <dbReference type="ChEBI" id="CHEBI:136286"/>
    </reaction>
    <physiologicalReaction direction="left-to-right" evidence="9">
        <dbReference type="Rhea" id="RHEA:52053"/>
    </physiologicalReaction>
</comment>
<feature type="transmembrane region" description="Helical" evidence="17">
    <location>
        <begin position="156"/>
        <end position="176"/>
    </location>
</feature>
<keyword evidence="19" id="KW-1185">Reference proteome</keyword>
<keyword evidence="5 17" id="KW-1133">Transmembrane helix</keyword>
<comment type="catalytic activity">
    <reaction evidence="14">
        <text>13-(9Z-octadecenoyloxy)-octadecanoate + H2O = 13-hydroxy-octadecanoate + (9Z)-octadecenoate + H(+)</text>
        <dbReference type="Rhea" id="RHEA:52064"/>
        <dbReference type="ChEBI" id="CHEBI:15377"/>
        <dbReference type="ChEBI" id="CHEBI:15378"/>
        <dbReference type="ChEBI" id="CHEBI:30823"/>
        <dbReference type="ChEBI" id="CHEBI:136303"/>
        <dbReference type="ChEBI" id="CHEBI:136304"/>
    </reaction>
    <physiologicalReaction direction="left-to-right" evidence="14">
        <dbReference type="Rhea" id="RHEA:52065"/>
    </physiologicalReaction>
</comment>
<feature type="transmembrane region" description="Helical" evidence="17">
    <location>
        <begin position="42"/>
        <end position="63"/>
    </location>
</feature>
<sequence>MMLLLFHGLCALVYAYTLYFDYWLTNEFKLQLPIPNVYASKLVWLTMICAVIQLLYHIIAALVNLNNNRSRKANDSTLLRQFDFYATTIVFPLAITVCVLFWGLFFFDPNTLMDEQAKKVLSINWWFNHALHTFPSLAMIVDLVCSRHRRPSKNRAFVTILAFLCIYLSWVHFVFYGYGFWAYPILGQLNLATRTVFLLFCTVVIFSIFLIGDALNAMLGQTSVRKPAPKHTKKVR</sequence>
<comment type="catalytic activity">
    <reaction evidence="1">
        <text>9-(9Z-hexadecenoyloxy)-octadecanoate + H2O = (9Z)-hexadecenoate + 9-hydroxy-octadecanoate + H(+)</text>
        <dbReference type="Rhea" id="RHEA:52068"/>
        <dbReference type="ChEBI" id="CHEBI:15377"/>
        <dbReference type="ChEBI" id="CHEBI:15378"/>
        <dbReference type="ChEBI" id="CHEBI:32372"/>
        <dbReference type="ChEBI" id="CHEBI:136286"/>
        <dbReference type="ChEBI" id="CHEBI:136309"/>
    </reaction>
    <physiologicalReaction direction="left-to-right" evidence="1">
        <dbReference type="Rhea" id="RHEA:52069"/>
    </physiologicalReaction>
</comment>
<keyword evidence="6 17" id="KW-0472">Membrane</keyword>
<evidence type="ECO:0000256" key="7">
    <source>
        <dbReference type="ARBA" id="ARBA00047368"/>
    </source>
</evidence>
<comment type="catalytic activity">
    <reaction evidence="13">
        <text>9-octadecanoyloxy-octadecanoate + H2O = 9-hydroxy-octadecanoate + octadecanoate + H(+)</text>
        <dbReference type="Rhea" id="RHEA:52096"/>
        <dbReference type="ChEBI" id="CHEBI:15377"/>
        <dbReference type="ChEBI" id="CHEBI:15378"/>
        <dbReference type="ChEBI" id="CHEBI:25629"/>
        <dbReference type="ChEBI" id="CHEBI:136286"/>
        <dbReference type="ChEBI" id="CHEBI:136373"/>
    </reaction>
    <physiologicalReaction direction="left-to-right" evidence="13">
        <dbReference type="Rhea" id="RHEA:52097"/>
    </physiologicalReaction>
</comment>
<evidence type="ECO:0000256" key="4">
    <source>
        <dbReference type="ARBA" id="ARBA00022692"/>
    </source>
</evidence>
<organism evidence="18 19">
    <name type="scientific">Ditylenchus destructor</name>
    <dbReference type="NCBI Taxonomy" id="166010"/>
    <lineage>
        <taxon>Eukaryota</taxon>
        <taxon>Metazoa</taxon>
        <taxon>Ecdysozoa</taxon>
        <taxon>Nematoda</taxon>
        <taxon>Chromadorea</taxon>
        <taxon>Rhabditida</taxon>
        <taxon>Tylenchina</taxon>
        <taxon>Tylenchomorpha</taxon>
        <taxon>Sphaerularioidea</taxon>
        <taxon>Anguinidae</taxon>
        <taxon>Anguininae</taxon>
        <taxon>Ditylenchus</taxon>
    </lineage>
</organism>
<evidence type="ECO:0000256" key="1">
    <source>
        <dbReference type="ARBA" id="ARBA00000923"/>
    </source>
</evidence>
<evidence type="ECO:0000256" key="8">
    <source>
        <dbReference type="ARBA" id="ARBA00047427"/>
    </source>
</evidence>
<evidence type="ECO:0000256" key="16">
    <source>
        <dbReference type="ARBA" id="ARBA00049428"/>
    </source>
</evidence>